<sequence>SICVREHNRLLLLIWSSLEVQQGMVIGMGTYTTITTVLLSLLRMTIEKGTIVQGTALLTRKESRIDKGKMDGLFTNQDYRYQDFRKISDKQSIIRKTEKNESDCINVKSKNILNKVDPKKRKKKKISNHNTRNIGKNNLQNIKYHKRRLKHMNNKNKMKQKNIKKKKKWQYLNLNGRGKSRKNTKGSNKKYEEKKTRTNKKLNQKYLQHEKYKQDFQFNGRNLKKHFEIKKRMVNKQCSSPTT</sequence>
<gene>
    <name evidence="3" type="ORF">MNOR_LOCUS18963</name>
</gene>
<feature type="non-terminal residue" evidence="3">
    <location>
        <position position="1"/>
    </location>
</feature>
<reference evidence="3 4" key="1">
    <citation type="submission" date="2024-05" db="EMBL/GenBank/DDBJ databases">
        <authorList>
            <person name="Wallberg A."/>
        </authorList>
    </citation>
    <scope>NUCLEOTIDE SEQUENCE [LARGE SCALE GENOMIC DNA]</scope>
</reference>
<evidence type="ECO:0000313" key="4">
    <source>
        <dbReference type="Proteomes" id="UP001497623"/>
    </source>
</evidence>
<dbReference type="Proteomes" id="UP001497623">
    <property type="component" value="Unassembled WGS sequence"/>
</dbReference>
<feature type="non-terminal residue" evidence="3">
    <location>
        <position position="243"/>
    </location>
</feature>
<keyword evidence="2" id="KW-0472">Membrane</keyword>
<comment type="caution">
    <text evidence="3">The sequence shown here is derived from an EMBL/GenBank/DDBJ whole genome shotgun (WGS) entry which is preliminary data.</text>
</comment>
<feature type="compositionally biased region" description="Polar residues" evidence="1">
    <location>
        <begin position="128"/>
        <end position="141"/>
    </location>
</feature>
<keyword evidence="4" id="KW-1185">Reference proteome</keyword>
<feature type="region of interest" description="Disordered" evidence="1">
    <location>
        <begin position="117"/>
        <end position="141"/>
    </location>
</feature>
<evidence type="ECO:0000256" key="2">
    <source>
        <dbReference type="SAM" id="Phobius"/>
    </source>
</evidence>
<feature type="region of interest" description="Disordered" evidence="1">
    <location>
        <begin position="173"/>
        <end position="202"/>
    </location>
</feature>
<feature type="transmembrane region" description="Helical" evidence="2">
    <location>
        <begin position="20"/>
        <end position="42"/>
    </location>
</feature>
<evidence type="ECO:0000313" key="3">
    <source>
        <dbReference type="EMBL" id="CAL4108726.1"/>
    </source>
</evidence>
<keyword evidence="2" id="KW-1133">Transmembrane helix</keyword>
<organism evidence="3 4">
    <name type="scientific">Meganyctiphanes norvegica</name>
    <name type="common">Northern krill</name>
    <name type="synonym">Thysanopoda norvegica</name>
    <dbReference type="NCBI Taxonomy" id="48144"/>
    <lineage>
        <taxon>Eukaryota</taxon>
        <taxon>Metazoa</taxon>
        <taxon>Ecdysozoa</taxon>
        <taxon>Arthropoda</taxon>
        <taxon>Crustacea</taxon>
        <taxon>Multicrustacea</taxon>
        <taxon>Malacostraca</taxon>
        <taxon>Eumalacostraca</taxon>
        <taxon>Eucarida</taxon>
        <taxon>Euphausiacea</taxon>
        <taxon>Euphausiidae</taxon>
        <taxon>Meganyctiphanes</taxon>
    </lineage>
</organism>
<proteinExistence type="predicted"/>
<dbReference type="EMBL" id="CAXKWB010013841">
    <property type="protein sequence ID" value="CAL4108726.1"/>
    <property type="molecule type" value="Genomic_DNA"/>
</dbReference>
<evidence type="ECO:0000256" key="1">
    <source>
        <dbReference type="SAM" id="MobiDB-lite"/>
    </source>
</evidence>
<accession>A0AAV2R2T3</accession>
<dbReference type="AlphaFoldDB" id="A0AAV2R2T3"/>
<feature type="compositionally biased region" description="Basic residues" evidence="1">
    <location>
        <begin position="178"/>
        <end position="188"/>
    </location>
</feature>
<protein>
    <recommendedName>
        <fullName evidence="5">Ycf1</fullName>
    </recommendedName>
</protein>
<name>A0AAV2R2T3_MEGNR</name>
<feature type="compositionally biased region" description="Basic residues" evidence="1">
    <location>
        <begin position="118"/>
        <end position="127"/>
    </location>
</feature>
<evidence type="ECO:0008006" key="5">
    <source>
        <dbReference type="Google" id="ProtNLM"/>
    </source>
</evidence>
<keyword evidence="2" id="KW-0812">Transmembrane</keyword>